<name>A0A1G7TH15_9BACL</name>
<keyword evidence="11" id="KW-1185">Reference proteome</keyword>
<dbReference type="AlphaFoldDB" id="A0A1G7TH15"/>
<evidence type="ECO:0000256" key="4">
    <source>
        <dbReference type="ARBA" id="ARBA00022989"/>
    </source>
</evidence>
<dbReference type="GO" id="GO:0022857">
    <property type="term" value="F:transmembrane transporter activity"/>
    <property type="evidence" value="ECO:0007669"/>
    <property type="project" value="TreeGrafter"/>
</dbReference>
<evidence type="ECO:0000259" key="9">
    <source>
        <dbReference type="Pfam" id="PF02687"/>
    </source>
</evidence>
<dbReference type="Proteomes" id="UP000198972">
    <property type="component" value="Unassembled WGS sequence"/>
</dbReference>
<feature type="transmembrane region" description="Helical" evidence="8">
    <location>
        <begin position="404"/>
        <end position="428"/>
    </location>
</feature>
<evidence type="ECO:0000313" key="10">
    <source>
        <dbReference type="EMBL" id="SDG34491.1"/>
    </source>
</evidence>
<keyword evidence="4 8" id="KW-1133">Transmembrane helix</keyword>
<dbReference type="PANTHER" id="PTHR30572:SF4">
    <property type="entry name" value="ABC TRANSPORTER PERMEASE YTRF"/>
    <property type="match status" value="1"/>
</dbReference>
<feature type="transmembrane region" description="Helical" evidence="8">
    <location>
        <begin position="543"/>
        <end position="562"/>
    </location>
</feature>
<dbReference type="PANTHER" id="PTHR30572">
    <property type="entry name" value="MEMBRANE COMPONENT OF TRANSPORTER-RELATED"/>
    <property type="match status" value="1"/>
</dbReference>
<evidence type="ECO:0000256" key="3">
    <source>
        <dbReference type="ARBA" id="ARBA00022692"/>
    </source>
</evidence>
<accession>A0A1G7TH15</accession>
<evidence type="ECO:0000256" key="2">
    <source>
        <dbReference type="ARBA" id="ARBA00022475"/>
    </source>
</evidence>
<keyword evidence="3 8" id="KW-0812">Transmembrane</keyword>
<feature type="transmembrane region" description="Helical" evidence="8">
    <location>
        <begin position="814"/>
        <end position="843"/>
    </location>
</feature>
<feature type="transmembrane region" description="Helical" evidence="8">
    <location>
        <begin position="924"/>
        <end position="943"/>
    </location>
</feature>
<feature type="transmembrane region" description="Helical" evidence="8">
    <location>
        <begin position="488"/>
        <end position="508"/>
    </location>
</feature>
<evidence type="ECO:0000256" key="5">
    <source>
        <dbReference type="ARBA" id="ARBA00023136"/>
    </source>
</evidence>
<sequence length="957" mass="107719">MSLFFMILRKMLQNKWLVSTLFLGTLMTVGLVSTIPIYSEGILSRMLVKDLEAFQNETNAYPGAHLTKLSFQNESTKKRQERIVKLNEFMKETEKNGFGIPVKNLVVELQTASLQVIPKGIDADSIDRKQITSVKSVSQFEDHIVLVDGKMPAEEPVNGVYEVLVNNKIMSNLDVVLGTELQLFNTKGKVVAEVKPVGMFEKKQVDDPYFRSPQLENYDLSFVVPERTFERYFMVNDEIKVSSAWWYFVLDYSRMELRNLGDFLSTSQKIKEEAISATSRFQVDSTVPIEDKIQEYFNRSKRLSNFMWSLNVPVLIMLGFYMFMVSNLIVDRQKNEIAVIRSRGASRLQIMASYGVEAAILCSIAWAVGPFLGLLLTKMLGASNGFLEFVQRSSLPLYINAQSYQFGALAAITVFLMILTPVFFATRVSIVGHKQGQARIKKLPFWHKMYLDVLLLGISIYGYYAFKKRLAEMKNLGLSFNDLQIDPLQFVVPALFIVGGGLLILRLYPLILRIIYRAGSKIWTPGWYATLIQVGRSSNQYQFLMIFFVITIATGVFSAGAARTINNNTEERILYSGGSDIVIKSEWPSNKPVVVSSPGAAGAPQPSSSNGDAPTLNVIQYHEPPFEPYMNLPGVEDIAKVFVKEEAMFQIGDSQGSAVLMGIDTDDFGRTAWFQNLLLRNPLNEHLNLIASDSRAVIISRTLADQKKVKVGDTIWVGWEGVDHQPFIVYSVVDYFPTFNPNPQNKDKEIPMLIVGHLSRIQLQLGLEPYQIWLKMRPDSTTAELYDAIKLAKLDIINIHNTREELVKAKNDPFLMALNGMLTLGFLSSIFITFVGFLLYWVLSLRGRALQNGVMRALGLSLRQLIGMLAIEQLLTSGVAVMIGIVIGNITGRMFVPNFQIAFNPSLLVPPFRVVFESVDFMRLYIVIGIMLSIGLAILGYMLSRTRIHQALKLGED</sequence>
<comment type="subcellular location">
    <subcellularLocation>
        <location evidence="1">Cell membrane</location>
        <topology evidence="1">Multi-pass membrane protein</topology>
    </subcellularLocation>
</comment>
<dbReference type="STRING" id="670482.SAMN04488542_1378"/>
<organism evidence="10 11">
    <name type="scientific">Fontibacillus panacisegetis</name>
    <dbReference type="NCBI Taxonomy" id="670482"/>
    <lineage>
        <taxon>Bacteria</taxon>
        <taxon>Bacillati</taxon>
        <taxon>Bacillota</taxon>
        <taxon>Bacilli</taxon>
        <taxon>Bacillales</taxon>
        <taxon>Paenibacillaceae</taxon>
        <taxon>Fontibacillus</taxon>
    </lineage>
</organism>
<dbReference type="EMBL" id="FNBG01000037">
    <property type="protein sequence ID" value="SDG34491.1"/>
    <property type="molecule type" value="Genomic_DNA"/>
</dbReference>
<evidence type="ECO:0000256" key="7">
    <source>
        <dbReference type="SAM" id="MobiDB-lite"/>
    </source>
</evidence>
<dbReference type="GO" id="GO:0005886">
    <property type="term" value="C:plasma membrane"/>
    <property type="evidence" value="ECO:0007669"/>
    <property type="project" value="UniProtKB-SubCell"/>
</dbReference>
<dbReference type="Pfam" id="PF02687">
    <property type="entry name" value="FtsX"/>
    <property type="match status" value="2"/>
</dbReference>
<evidence type="ECO:0000256" key="8">
    <source>
        <dbReference type="SAM" id="Phobius"/>
    </source>
</evidence>
<keyword evidence="2" id="KW-1003">Cell membrane</keyword>
<dbReference type="RefSeq" id="WP_091235629.1">
    <property type="nucleotide sequence ID" value="NZ_FNBG01000037.1"/>
</dbReference>
<feature type="transmembrane region" description="Helical" evidence="8">
    <location>
        <begin position="351"/>
        <end position="376"/>
    </location>
</feature>
<evidence type="ECO:0000256" key="6">
    <source>
        <dbReference type="ARBA" id="ARBA00038076"/>
    </source>
</evidence>
<dbReference type="OrthoDB" id="51951at2"/>
<feature type="region of interest" description="Disordered" evidence="7">
    <location>
        <begin position="594"/>
        <end position="613"/>
    </location>
</feature>
<feature type="transmembrane region" description="Helical" evidence="8">
    <location>
        <begin position="449"/>
        <end position="466"/>
    </location>
</feature>
<reference evidence="10 11" key="1">
    <citation type="submission" date="2016-10" db="EMBL/GenBank/DDBJ databases">
        <authorList>
            <person name="de Groot N.N."/>
        </authorList>
    </citation>
    <scope>NUCLEOTIDE SEQUENCE [LARGE SCALE GENOMIC DNA]</scope>
    <source>
        <strain evidence="10 11">DSM 28129</strain>
    </source>
</reference>
<feature type="transmembrane region" description="Helical" evidence="8">
    <location>
        <begin position="864"/>
        <end position="887"/>
    </location>
</feature>
<dbReference type="InterPro" id="IPR050250">
    <property type="entry name" value="Macrolide_Exporter_MacB"/>
</dbReference>
<feature type="transmembrane region" description="Helical" evidence="8">
    <location>
        <begin position="306"/>
        <end position="330"/>
    </location>
</feature>
<comment type="similarity">
    <text evidence="6">Belongs to the ABC-4 integral membrane protein family.</text>
</comment>
<feature type="domain" description="ABC3 transporter permease C-terminal" evidence="9">
    <location>
        <begin position="315"/>
        <end position="419"/>
    </location>
</feature>
<keyword evidence="5 8" id="KW-0472">Membrane</keyword>
<feature type="domain" description="ABC3 transporter permease C-terminal" evidence="9">
    <location>
        <begin position="827"/>
        <end position="948"/>
    </location>
</feature>
<protein>
    <submittedName>
        <fullName evidence="10">Putative ABC transport system permease protein</fullName>
    </submittedName>
</protein>
<evidence type="ECO:0000256" key="1">
    <source>
        <dbReference type="ARBA" id="ARBA00004651"/>
    </source>
</evidence>
<gene>
    <name evidence="10" type="ORF">SAMN04488542_1378</name>
</gene>
<proteinExistence type="inferred from homology"/>
<dbReference type="InterPro" id="IPR003838">
    <property type="entry name" value="ABC3_permease_C"/>
</dbReference>
<evidence type="ECO:0000313" key="11">
    <source>
        <dbReference type="Proteomes" id="UP000198972"/>
    </source>
</evidence>